<organism evidence="2 3">
    <name type="scientific">Cotesia glomerata</name>
    <name type="common">Lepidopteran parasitic wasp</name>
    <name type="synonym">Apanteles glomeratus</name>
    <dbReference type="NCBI Taxonomy" id="32391"/>
    <lineage>
        <taxon>Eukaryota</taxon>
        <taxon>Metazoa</taxon>
        <taxon>Ecdysozoa</taxon>
        <taxon>Arthropoda</taxon>
        <taxon>Hexapoda</taxon>
        <taxon>Insecta</taxon>
        <taxon>Pterygota</taxon>
        <taxon>Neoptera</taxon>
        <taxon>Endopterygota</taxon>
        <taxon>Hymenoptera</taxon>
        <taxon>Apocrita</taxon>
        <taxon>Ichneumonoidea</taxon>
        <taxon>Braconidae</taxon>
        <taxon>Microgastrinae</taxon>
        <taxon>Cotesia</taxon>
    </lineage>
</organism>
<dbReference type="Proteomes" id="UP000826195">
    <property type="component" value="Unassembled WGS sequence"/>
</dbReference>
<evidence type="ECO:0000313" key="2">
    <source>
        <dbReference type="EMBL" id="KAH0567935.1"/>
    </source>
</evidence>
<reference evidence="2 3" key="1">
    <citation type="journal article" date="2021" name="J. Hered.">
        <title>A chromosome-level genome assembly of the parasitoid wasp, Cotesia glomerata (Hymenoptera: Braconidae).</title>
        <authorList>
            <person name="Pinto B.J."/>
            <person name="Weis J.J."/>
            <person name="Gamble T."/>
            <person name="Ode P.J."/>
            <person name="Paul R."/>
            <person name="Zaspel J.M."/>
        </authorList>
    </citation>
    <scope>NUCLEOTIDE SEQUENCE [LARGE SCALE GENOMIC DNA]</scope>
    <source>
        <strain evidence="2">CgM1</strain>
    </source>
</reference>
<evidence type="ECO:0000256" key="1">
    <source>
        <dbReference type="SAM" id="MobiDB-lite"/>
    </source>
</evidence>
<protein>
    <submittedName>
        <fullName evidence="2">Uncharacterized protein</fullName>
    </submittedName>
</protein>
<gene>
    <name evidence="2" type="ORF">KQX54_016336</name>
</gene>
<keyword evidence="3" id="KW-1185">Reference proteome</keyword>
<accession>A0AAV7J4M6</accession>
<evidence type="ECO:0000313" key="3">
    <source>
        <dbReference type="Proteomes" id="UP000826195"/>
    </source>
</evidence>
<sequence length="353" mass="40743">MYKSTIRKICAINNRATYPKSSCLQCINGVKKVHVSKWKFLAESEDDMSYFEHRIEIPRVCVPENFTKEKNSLEIKYHPPSLRSLACVIILSITEKLSTTTDLVYLGSIMAFSSTTKVLAIECGLEEAARELEKNKPELFEPFEKRVAHAVKNFIHDIRKNFSRELNIDDSDIIAQYPHQEWEIDQQEEKGQEYEGDSKADFFGEEDSSPQPIHQRESASAHKEECFQSTYDKEEEDLLSLINLENFTPSQNSIMTAILRECKEDKILPIHLPEVEIPVITMDQDIPLITLDAEEKEDKNIIKEEAALSQEVANVLEEYLVELKLKKRKNITILDDNKVNNKFVMFGKKPKIQ</sequence>
<dbReference type="EMBL" id="JAHXZJ010000001">
    <property type="protein sequence ID" value="KAH0567935.1"/>
    <property type="molecule type" value="Genomic_DNA"/>
</dbReference>
<feature type="region of interest" description="Disordered" evidence="1">
    <location>
        <begin position="203"/>
        <end position="224"/>
    </location>
</feature>
<dbReference type="AlphaFoldDB" id="A0AAV7J4M6"/>
<proteinExistence type="predicted"/>
<comment type="caution">
    <text evidence="2">The sequence shown here is derived from an EMBL/GenBank/DDBJ whole genome shotgun (WGS) entry which is preliminary data.</text>
</comment>
<name>A0AAV7J4M6_COTGL</name>
<feature type="compositionally biased region" description="Basic and acidic residues" evidence="1">
    <location>
        <begin position="214"/>
        <end position="224"/>
    </location>
</feature>